<proteinExistence type="predicted"/>
<dbReference type="EMBL" id="PZQS01000001">
    <property type="protein sequence ID" value="PVD38250.1"/>
    <property type="molecule type" value="Genomic_DNA"/>
</dbReference>
<keyword evidence="3" id="KW-1185">Reference proteome</keyword>
<accession>A0A2T7PXX6</accession>
<sequence>MPGRVGVGVRVPGGRRGDAESAREERHHACSQEREMNTPWRHGGSLADEERLGERGVGRALTLSEVEQEGEEQQHQMQEQAVPAHLRREPRAKVSVEQKQSTSVTMTTEAGKRESTDCSVTTTS</sequence>
<evidence type="ECO:0000313" key="2">
    <source>
        <dbReference type="EMBL" id="PVD38250.1"/>
    </source>
</evidence>
<feature type="compositionally biased region" description="Polar residues" evidence="1">
    <location>
        <begin position="97"/>
        <end position="108"/>
    </location>
</feature>
<feature type="compositionally biased region" description="Basic and acidic residues" evidence="1">
    <location>
        <begin position="15"/>
        <end position="36"/>
    </location>
</feature>
<comment type="caution">
    <text evidence="2">The sequence shown here is derived from an EMBL/GenBank/DDBJ whole genome shotgun (WGS) entry which is preliminary data.</text>
</comment>
<feature type="compositionally biased region" description="Low complexity" evidence="1">
    <location>
        <begin position="1"/>
        <end position="12"/>
    </location>
</feature>
<protein>
    <submittedName>
        <fullName evidence="2">Uncharacterized protein</fullName>
    </submittedName>
</protein>
<evidence type="ECO:0000313" key="3">
    <source>
        <dbReference type="Proteomes" id="UP000245119"/>
    </source>
</evidence>
<evidence type="ECO:0000256" key="1">
    <source>
        <dbReference type="SAM" id="MobiDB-lite"/>
    </source>
</evidence>
<dbReference type="AlphaFoldDB" id="A0A2T7PXX6"/>
<feature type="region of interest" description="Disordered" evidence="1">
    <location>
        <begin position="1"/>
        <end position="55"/>
    </location>
</feature>
<gene>
    <name evidence="2" type="ORF">C0Q70_00861</name>
</gene>
<dbReference type="Proteomes" id="UP000245119">
    <property type="component" value="Linkage Group LG1"/>
</dbReference>
<feature type="compositionally biased region" description="Basic and acidic residues" evidence="1">
    <location>
        <begin position="86"/>
        <end position="96"/>
    </location>
</feature>
<feature type="region of interest" description="Disordered" evidence="1">
    <location>
        <begin position="68"/>
        <end position="124"/>
    </location>
</feature>
<organism evidence="2 3">
    <name type="scientific">Pomacea canaliculata</name>
    <name type="common">Golden apple snail</name>
    <dbReference type="NCBI Taxonomy" id="400727"/>
    <lineage>
        <taxon>Eukaryota</taxon>
        <taxon>Metazoa</taxon>
        <taxon>Spiralia</taxon>
        <taxon>Lophotrochozoa</taxon>
        <taxon>Mollusca</taxon>
        <taxon>Gastropoda</taxon>
        <taxon>Caenogastropoda</taxon>
        <taxon>Architaenioglossa</taxon>
        <taxon>Ampullarioidea</taxon>
        <taxon>Ampullariidae</taxon>
        <taxon>Pomacea</taxon>
    </lineage>
</organism>
<reference evidence="2 3" key="1">
    <citation type="submission" date="2018-04" db="EMBL/GenBank/DDBJ databases">
        <title>The genome of golden apple snail Pomacea canaliculata provides insight into stress tolerance and invasive adaptation.</title>
        <authorList>
            <person name="Liu C."/>
            <person name="Liu B."/>
            <person name="Ren Y."/>
            <person name="Zhang Y."/>
            <person name="Wang H."/>
            <person name="Li S."/>
            <person name="Jiang F."/>
            <person name="Yin L."/>
            <person name="Zhang G."/>
            <person name="Qian W."/>
            <person name="Fan W."/>
        </authorList>
    </citation>
    <scope>NUCLEOTIDE SEQUENCE [LARGE SCALE GENOMIC DNA]</scope>
    <source>
        <strain evidence="2">SZHN2017</strain>
        <tissue evidence="2">Muscle</tissue>
    </source>
</reference>
<name>A0A2T7PXX6_POMCA</name>